<accession>A0A316FLA0</accession>
<keyword evidence="5" id="KW-0378">Hydrolase</keyword>
<dbReference type="CDD" id="cd03146">
    <property type="entry name" value="GAT1_Peptidase_E"/>
    <property type="match status" value="1"/>
</dbReference>
<gene>
    <name evidence="11" type="ORF">C8D97_108209</name>
</gene>
<evidence type="ECO:0000313" key="11">
    <source>
        <dbReference type="EMBL" id="PWK49299.1"/>
    </source>
</evidence>
<dbReference type="Gene3D" id="3.40.50.880">
    <property type="match status" value="1"/>
</dbReference>
<dbReference type="GO" id="GO:0016805">
    <property type="term" value="F:dipeptidase activity"/>
    <property type="evidence" value="ECO:0007669"/>
    <property type="project" value="UniProtKB-KW"/>
</dbReference>
<comment type="catalytic activity">
    <reaction evidence="8">
        <text>Dipeptidase E catalyzes the hydrolysis of dipeptides Asp-|-Xaa. It does not act on peptides with N-terminal Glu, Asn or Gln, nor does it cleave isoaspartyl peptides.</text>
        <dbReference type="EC" id="3.4.13.21"/>
    </reaction>
</comment>
<comment type="caution">
    <text evidence="11">The sequence shown here is derived from an EMBL/GenBank/DDBJ whole genome shotgun (WGS) entry which is preliminary data.</text>
</comment>
<evidence type="ECO:0000256" key="3">
    <source>
        <dbReference type="ARBA" id="ARBA00022490"/>
    </source>
</evidence>
<evidence type="ECO:0000256" key="10">
    <source>
        <dbReference type="ARBA" id="ARBA00075877"/>
    </source>
</evidence>
<dbReference type="FunFam" id="3.40.50.880:FF:000007">
    <property type="entry name" value="Peptidase E"/>
    <property type="match status" value="1"/>
</dbReference>
<dbReference type="InterPro" id="IPR029062">
    <property type="entry name" value="Class_I_gatase-like"/>
</dbReference>
<evidence type="ECO:0000256" key="4">
    <source>
        <dbReference type="ARBA" id="ARBA00022670"/>
    </source>
</evidence>
<evidence type="ECO:0000256" key="1">
    <source>
        <dbReference type="ARBA" id="ARBA00004496"/>
    </source>
</evidence>
<dbReference type="EC" id="3.4.13.21" evidence="9"/>
<sequence>MRNLLLLSSSREGSSGYLEHAQPIIEQFLGNVSPNAFDNALFIPFAGVTIGFDDYYETVKKALSSINVQLSSIHTADDPAIAIKKASAIIIGGGNTFHLLHQLYQFDLIGLIRERVMNGVPYIGWSAGSNIASPSIMTTNDMPIIQPPSFHALQLVSFQINPHYLDQHPPGFNGETREQRLNEFLTVNPDATVLGLPEGSGLQITNEQASLVGDKTVYQFDAKGKSELSNDSEQLKHLLTD</sequence>
<dbReference type="SUPFAM" id="SSF52317">
    <property type="entry name" value="Class I glutamine amidotransferase-like"/>
    <property type="match status" value="1"/>
</dbReference>
<dbReference type="PANTHER" id="PTHR20842">
    <property type="entry name" value="PROTEASE S51 ALPHA-ASPARTYL DIPEPTIDASE"/>
    <property type="match status" value="1"/>
</dbReference>
<comment type="subcellular location">
    <subcellularLocation>
        <location evidence="1">Cytoplasm</location>
    </subcellularLocation>
</comment>
<dbReference type="NCBIfam" id="NF003642">
    <property type="entry name" value="PRK05282.1"/>
    <property type="match status" value="1"/>
</dbReference>
<dbReference type="GO" id="GO:0008236">
    <property type="term" value="F:serine-type peptidase activity"/>
    <property type="evidence" value="ECO:0007669"/>
    <property type="project" value="UniProtKB-KW"/>
</dbReference>
<proteinExistence type="inferred from homology"/>
<dbReference type="InterPro" id="IPR005320">
    <property type="entry name" value="Peptidase_S51"/>
</dbReference>
<dbReference type="GO" id="GO:0006508">
    <property type="term" value="P:proteolysis"/>
    <property type="evidence" value="ECO:0007669"/>
    <property type="project" value="UniProtKB-KW"/>
</dbReference>
<organism evidence="11 12">
    <name type="scientific">Pleionea mediterranea</name>
    <dbReference type="NCBI Taxonomy" id="523701"/>
    <lineage>
        <taxon>Bacteria</taxon>
        <taxon>Pseudomonadati</taxon>
        <taxon>Pseudomonadota</taxon>
        <taxon>Gammaproteobacteria</taxon>
        <taxon>Oceanospirillales</taxon>
        <taxon>Pleioneaceae</taxon>
        <taxon>Pleionea</taxon>
    </lineage>
</organism>
<dbReference type="PANTHER" id="PTHR20842:SF0">
    <property type="entry name" value="ALPHA-ASPARTYL DIPEPTIDASE"/>
    <property type="match status" value="1"/>
</dbReference>
<keyword evidence="12" id="KW-1185">Reference proteome</keyword>
<evidence type="ECO:0000256" key="7">
    <source>
        <dbReference type="ARBA" id="ARBA00022997"/>
    </source>
</evidence>
<keyword evidence="4" id="KW-0645">Protease</keyword>
<keyword evidence="6" id="KW-0720">Serine protease</keyword>
<evidence type="ECO:0000256" key="9">
    <source>
        <dbReference type="ARBA" id="ARBA00066675"/>
    </source>
</evidence>
<dbReference type="RefSeq" id="WP_109764090.1">
    <property type="nucleotide sequence ID" value="NZ_QGGU01000008.1"/>
</dbReference>
<dbReference type="AlphaFoldDB" id="A0A316FLA0"/>
<keyword evidence="3" id="KW-0963">Cytoplasm</keyword>
<evidence type="ECO:0000256" key="8">
    <source>
        <dbReference type="ARBA" id="ARBA00050239"/>
    </source>
</evidence>
<dbReference type="Pfam" id="PF03575">
    <property type="entry name" value="Peptidase_S51"/>
    <property type="match status" value="1"/>
</dbReference>
<reference evidence="11 12" key="1">
    <citation type="submission" date="2018-05" db="EMBL/GenBank/DDBJ databases">
        <title>Genomic Encyclopedia of Type Strains, Phase IV (KMG-IV): sequencing the most valuable type-strain genomes for metagenomic binning, comparative biology and taxonomic classification.</title>
        <authorList>
            <person name="Goeker M."/>
        </authorList>
    </citation>
    <scope>NUCLEOTIDE SEQUENCE [LARGE SCALE GENOMIC DNA]</scope>
    <source>
        <strain evidence="11 12">DSM 25350</strain>
    </source>
</reference>
<protein>
    <recommendedName>
        <fullName evidence="9">dipeptidase E</fullName>
        <ecNumber evidence="9">3.4.13.21</ecNumber>
    </recommendedName>
    <alternativeName>
        <fullName evidence="10">Asp-specific dipeptidase</fullName>
    </alternativeName>
</protein>
<evidence type="ECO:0000256" key="5">
    <source>
        <dbReference type="ARBA" id="ARBA00022801"/>
    </source>
</evidence>
<dbReference type="GO" id="GO:0005737">
    <property type="term" value="C:cytoplasm"/>
    <property type="evidence" value="ECO:0007669"/>
    <property type="project" value="UniProtKB-SubCell"/>
</dbReference>
<evidence type="ECO:0000313" key="12">
    <source>
        <dbReference type="Proteomes" id="UP000245790"/>
    </source>
</evidence>
<dbReference type="OrthoDB" id="3373764at2"/>
<keyword evidence="7" id="KW-0224">Dipeptidase</keyword>
<dbReference type="Proteomes" id="UP000245790">
    <property type="component" value="Unassembled WGS sequence"/>
</dbReference>
<evidence type="ECO:0000256" key="2">
    <source>
        <dbReference type="ARBA" id="ARBA00006534"/>
    </source>
</evidence>
<comment type="similarity">
    <text evidence="2">Belongs to the peptidase S51 family.</text>
</comment>
<evidence type="ECO:0000256" key="6">
    <source>
        <dbReference type="ARBA" id="ARBA00022825"/>
    </source>
</evidence>
<dbReference type="EMBL" id="QGGU01000008">
    <property type="protein sequence ID" value="PWK49299.1"/>
    <property type="molecule type" value="Genomic_DNA"/>
</dbReference>
<name>A0A316FLA0_9GAMM</name>